<protein>
    <submittedName>
        <fullName evidence="8">DEAD/DEAH box helicase</fullName>
    </submittedName>
</protein>
<evidence type="ECO:0000256" key="4">
    <source>
        <dbReference type="ARBA" id="ARBA00022840"/>
    </source>
</evidence>
<dbReference type="InterPro" id="IPR011545">
    <property type="entry name" value="DEAD/DEAH_box_helicase_dom"/>
</dbReference>
<evidence type="ECO:0000256" key="2">
    <source>
        <dbReference type="ARBA" id="ARBA00022801"/>
    </source>
</evidence>
<dbReference type="InterPro" id="IPR001650">
    <property type="entry name" value="Helicase_C-like"/>
</dbReference>
<name>A0ABV7WEK3_9MICO</name>
<evidence type="ECO:0000259" key="6">
    <source>
        <dbReference type="PROSITE" id="PS51192"/>
    </source>
</evidence>
<dbReference type="InterPro" id="IPR014001">
    <property type="entry name" value="Helicase_ATP-bd"/>
</dbReference>
<dbReference type="EMBL" id="JBHRWW010000004">
    <property type="protein sequence ID" value="MFC3688235.1"/>
    <property type="molecule type" value="Genomic_DNA"/>
</dbReference>
<comment type="caution">
    <text evidence="8">The sequence shown here is derived from an EMBL/GenBank/DDBJ whole genome shotgun (WGS) entry which is preliminary data.</text>
</comment>
<evidence type="ECO:0000256" key="3">
    <source>
        <dbReference type="ARBA" id="ARBA00022806"/>
    </source>
</evidence>
<dbReference type="Pfam" id="PF00270">
    <property type="entry name" value="DEAD"/>
    <property type="match status" value="1"/>
</dbReference>
<dbReference type="Pfam" id="PF12029">
    <property type="entry name" value="DUF3516"/>
    <property type="match status" value="1"/>
</dbReference>
<organism evidence="8 9">
    <name type="scientific">Aquipuribacter hungaricus</name>
    <dbReference type="NCBI Taxonomy" id="545624"/>
    <lineage>
        <taxon>Bacteria</taxon>
        <taxon>Bacillati</taxon>
        <taxon>Actinomycetota</taxon>
        <taxon>Actinomycetes</taxon>
        <taxon>Micrococcales</taxon>
        <taxon>Intrasporangiaceae</taxon>
        <taxon>Aquipuribacter</taxon>
    </lineage>
</organism>
<evidence type="ECO:0000256" key="1">
    <source>
        <dbReference type="ARBA" id="ARBA00022741"/>
    </source>
</evidence>
<dbReference type="PANTHER" id="PTHR12131">
    <property type="entry name" value="ATP-DEPENDENT RNA AND DNA HELICASE"/>
    <property type="match status" value="1"/>
</dbReference>
<keyword evidence="4" id="KW-0067">ATP-binding</keyword>
<feature type="domain" description="Helicase C-terminal" evidence="7">
    <location>
        <begin position="238"/>
        <end position="430"/>
    </location>
</feature>
<dbReference type="Gene3D" id="3.40.50.300">
    <property type="entry name" value="P-loop containing nucleotide triphosphate hydrolases"/>
    <property type="match status" value="2"/>
</dbReference>
<proteinExistence type="predicted"/>
<dbReference type="SMART" id="SM00487">
    <property type="entry name" value="DEXDc"/>
    <property type="match status" value="1"/>
</dbReference>
<gene>
    <name evidence="8" type="ORF">ACFOLH_07760</name>
</gene>
<dbReference type="PANTHER" id="PTHR12131:SF1">
    <property type="entry name" value="ATP-DEPENDENT RNA HELICASE SUPV3L1, MITOCHONDRIAL-RELATED"/>
    <property type="match status" value="1"/>
</dbReference>
<evidence type="ECO:0000259" key="7">
    <source>
        <dbReference type="PROSITE" id="PS51194"/>
    </source>
</evidence>
<dbReference type="Proteomes" id="UP001595685">
    <property type="component" value="Unassembled WGS sequence"/>
</dbReference>
<dbReference type="PROSITE" id="PS51194">
    <property type="entry name" value="HELICASE_CTER"/>
    <property type="match status" value="1"/>
</dbReference>
<accession>A0ABV7WEK3</accession>
<dbReference type="SUPFAM" id="SSF52540">
    <property type="entry name" value="P-loop containing nucleoside triphosphate hydrolases"/>
    <property type="match status" value="1"/>
</dbReference>
<dbReference type="InterPro" id="IPR027417">
    <property type="entry name" value="P-loop_NTPase"/>
</dbReference>
<dbReference type="InterPro" id="IPR021904">
    <property type="entry name" value="DUF3516"/>
</dbReference>
<reference evidence="9" key="1">
    <citation type="journal article" date="2019" name="Int. J. Syst. Evol. Microbiol.">
        <title>The Global Catalogue of Microorganisms (GCM) 10K type strain sequencing project: providing services to taxonomists for standard genome sequencing and annotation.</title>
        <authorList>
            <consortium name="The Broad Institute Genomics Platform"/>
            <consortium name="The Broad Institute Genome Sequencing Center for Infectious Disease"/>
            <person name="Wu L."/>
            <person name="Ma J."/>
        </authorList>
    </citation>
    <scope>NUCLEOTIDE SEQUENCE [LARGE SCALE GENOMIC DNA]</scope>
    <source>
        <strain evidence="9">NCAIM B.02333</strain>
    </source>
</reference>
<feature type="domain" description="Helicase ATP-binding" evidence="6">
    <location>
        <begin position="65"/>
        <end position="221"/>
    </location>
</feature>
<dbReference type="GO" id="GO:0004386">
    <property type="term" value="F:helicase activity"/>
    <property type="evidence" value="ECO:0007669"/>
    <property type="project" value="UniProtKB-KW"/>
</dbReference>
<keyword evidence="1" id="KW-0547">Nucleotide-binding</keyword>
<keyword evidence="2" id="KW-0378">Hydrolase</keyword>
<dbReference type="RefSeq" id="WP_340291123.1">
    <property type="nucleotide sequence ID" value="NZ_JBBEOI010000031.1"/>
</dbReference>
<feature type="region of interest" description="Disordered" evidence="5">
    <location>
        <begin position="1"/>
        <end position="30"/>
    </location>
</feature>
<dbReference type="InterPro" id="IPR050699">
    <property type="entry name" value="RNA-DNA_Helicase"/>
</dbReference>
<keyword evidence="9" id="KW-1185">Reference proteome</keyword>
<dbReference type="Pfam" id="PF00271">
    <property type="entry name" value="Helicase_C"/>
    <property type="match status" value="1"/>
</dbReference>
<keyword evidence="3 8" id="KW-0347">Helicase</keyword>
<evidence type="ECO:0000313" key="9">
    <source>
        <dbReference type="Proteomes" id="UP001595685"/>
    </source>
</evidence>
<sequence>MTSPQMLPAPDDVRHALPLPDEGPGARPPLADVVRGTDPDSVLEAMSAWAAADGLTLYPHQEEALLELASGSHVVLSTPTGSGKSLVAVGAHALALAEGRRSFYTAPIKALVSEKFFALCDVFGAERVGMMTGDAGINTDAPIVCATAEVLANLALRQGRAADVGQVVMDEFHYYGDRDRGWAWQVPLVELVDAQLLLMSATLGDMRPLAERVQERTGRPVGLVTSAERPVPLDFEYSLTPLHETVELLLRGDRAPVYVVHPTQKDALDHASSLLSGTLRTKEQKEAIRAEVGAFRFGTGFGKTLSRLVAAGVGVHHAGMLPRYRRLVERLTQRGLLAVVCGTDTLGVGINVPIRTVLVVSLTKFDGRKVRLLSAREFHQVAGRAGRAGYDTAGTVVVQAPEHVIENERMAAKASNDPAKRRKIVKKKPVPGTVTWGEETFDRLVHAQPEPLASHFRITHSLLLNVVARPGDAVAAVRHLIEDSDEPRPRQLQHMKRAISAYRSLLTAGVVEKVDPPDAEGRTVRLTVDLQRDFALNQPLSTFALAAMELLDKDSPDYALDVVSVIEATLDDPRQVLYAQRNAARGEAVQGMKAEGIEYEERMELLEEVTHPRPLAELLGQAFETYAEAQPWVTEYELSPKSVVRDMVERAATFTEYVRAYDLVRSEGVLLRYLADAYRALRQTVPDEARTEELRDLVEWLGELVRQVDSSLLDEWAQLAAGTEAGAELRPGSVDDGPPPVTRNTRAFRVLVRNELFRRVRMASLRHWNYLGDLDHDSGWDAERWREVLEAYFAEHDQIGTGPDARGPDRFMVTIEPGLWRVRQAFDDPLGHLDWGISAEVDLAASDEAGEAVVRVVDVGRL</sequence>
<evidence type="ECO:0000313" key="8">
    <source>
        <dbReference type="EMBL" id="MFC3688235.1"/>
    </source>
</evidence>
<dbReference type="SMART" id="SM00490">
    <property type="entry name" value="HELICc"/>
    <property type="match status" value="1"/>
</dbReference>
<dbReference type="PROSITE" id="PS51192">
    <property type="entry name" value="HELICASE_ATP_BIND_1"/>
    <property type="match status" value="1"/>
</dbReference>
<evidence type="ECO:0000256" key="5">
    <source>
        <dbReference type="SAM" id="MobiDB-lite"/>
    </source>
</evidence>